<dbReference type="InterPro" id="IPR011009">
    <property type="entry name" value="Kinase-like_dom_sf"/>
</dbReference>
<comment type="caution">
    <text evidence="10">The sequence shown here is derived from an EMBL/GenBank/DDBJ whole genome shotgun (WGS) entry which is preliminary data.</text>
</comment>
<dbReference type="InterPro" id="IPR051130">
    <property type="entry name" value="Mito_struct-func_regulator"/>
</dbReference>
<dbReference type="Proteomes" id="UP000230177">
    <property type="component" value="Unassembled WGS sequence"/>
</dbReference>
<evidence type="ECO:0000259" key="8">
    <source>
        <dbReference type="Pfam" id="PF01435"/>
    </source>
</evidence>
<dbReference type="PANTHER" id="PTHR43173">
    <property type="entry name" value="ABC1 FAMILY PROTEIN"/>
    <property type="match status" value="1"/>
</dbReference>
<name>A0A2M7UAT1_9BACT</name>
<dbReference type="Pfam" id="PF01435">
    <property type="entry name" value="Peptidase_M48"/>
    <property type="match status" value="1"/>
</dbReference>
<evidence type="ECO:0000256" key="1">
    <source>
        <dbReference type="ARBA" id="ARBA00001947"/>
    </source>
</evidence>
<evidence type="ECO:0000313" key="10">
    <source>
        <dbReference type="EMBL" id="PIZ68327.1"/>
    </source>
</evidence>
<evidence type="ECO:0000313" key="11">
    <source>
        <dbReference type="Proteomes" id="UP000230177"/>
    </source>
</evidence>
<evidence type="ECO:0000256" key="2">
    <source>
        <dbReference type="ARBA" id="ARBA00022670"/>
    </source>
</evidence>
<feature type="domain" description="ABC1 atypical kinase-like" evidence="9">
    <location>
        <begin position="1441"/>
        <end position="1644"/>
    </location>
</feature>
<dbReference type="Gene3D" id="1.10.510.10">
    <property type="entry name" value="Transferase(Phosphotransferase) domain 1"/>
    <property type="match status" value="1"/>
</dbReference>
<feature type="compositionally biased region" description="Basic and acidic residues" evidence="7">
    <location>
        <begin position="1006"/>
        <end position="1015"/>
    </location>
</feature>
<feature type="domain" description="Peptidase M48" evidence="8">
    <location>
        <begin position="50"/>
        <end position="124"/>
    </location>
</feature>
<dbReference type="Pfam" id="PF03109">
    <property type="entry name" value="ABC1"/>
    <property type="match status" value="1"/>
</dbReference>
<keyword evidence="5" id="KW-0862">Zinc</keyword>
<organism evidence="10 11">
    <name type="scientific">Candidatus Roizmanbacteria bacterium CG_4_10_14_0_2_um_filter_36_35</name>
    <dbReference type="NCBI Taxonomy" id="1974822"/>
    <lineage>
        <taxon>Bacteria</taxon>
        <taxon>Candidatus Roizmaniibacteriota</taxon>
    </lineage>
</organism>
<protein>
    <recommendedName>
        <fullName evidence="12">Protein kinase domain-containing protein</fullName>
    </recommendedName>
</protein>
<dbReference type="EMBL" id="PFOE01000044">
    <property type="protein sequence ID" value="PIZ68327.1"/>
    <property type="molecule type" value="Genomic_DNA"/>
</dbReference>
<reference evidence="11" key="1">
    <citation type="submission" date="2017-09" db="EMBL/GenBank/DDBJ databases">
        <title>Depth-based differentiation of microbial function through sediment-hosted aquifers and enrichment of novel symbionts in the deep terrestrial subsurface.</title>
        <authorList>
            <person name="Probst A.J."/>
            <person name="Ladd B."/>
            <person name="Jarett J.K."/>
            <person name="Geller-Mcgrath D.E."/>
            <person name="Sieber C.M.K."/>
            <person name="Emerson J.B."/>
            <person name="Anantharaman K."/>
            <person name="Thomas B.C."/>
            <person name="Malmstrom R."/>
            <person name="Stieglmeier M."/>
            <person name="Klingl A."/>
            <person name="Woyke T."/>
            <person name="Ryan C.M."/>
            <person name="Banfield J.F."/>
        </authorList>
    </citation>
    <scope>NUCLEOTIDE SEQUENCE [LARGE SCALE GENOMIC DNA]</scope>
</reference>
<evidence type="ECO:0000256" key="5">
    <source>
        <dbReference type="ARBA" id="ARBA00022833"/>
    </source>
</evidence>
<dbReference type="SUPFAM" id="SSF56112">
    <property type="entry name" value="Protein kinase-like (PK-like)"/>
    <property type="match status" value="1"/>
</dbReference>
<keyword evidence="3" id="KW-0479">Metal-binding</keyword>
<evidence type="ECO:0000256" key="4">
    <source>
        <dbReference type="ARBA" id="ARBA00022801"/>
    </source>
</evidence>
<keyword evidence="2" id="KW-0645">Protease</keyword>
<dbReference type="Gene3D" id="3.30.2010.10">
    <property type="entry name" value="Metalloproteases ('zincins'), catalytic domain"/>
    <property type="match status" value="1"/>
</dbReference>
<dbReference type="InterPro" id="IPR001915">
    <property type="entry name" value="Peptidase_M48"/>
</dbReference>
<dbReference type="GO" id="GO:0004222">
    <property type="term" value="F:metalloendopeptidase activity"/>
    <property type="evidence" value="ECO:0007669"/>
    <property type="project" value="InterPro"/>
</dbReference>
<dbReference type="PANTHER" id="PTHR43173:SF19">
    <property type="entry name" value="AARF DOMAIN-CONTAINING PROTEIN KINASE 1"/>
    <property type="match status" value="1"/>
</dbReference>
<keyword evidence="6" id="KW-0482">Metalloprotease</keyword>
<gene>
    <name evidence="10" type="ORF">COY13_01440</name>
</gene>
<evidence type="ECO:0000256" key="3">
    <source>
        <dbReference type="ARBA" id="ARBA00022723"/>
    </source>
</evidence>
<keyword evidence="4" id="KW-0378">Hydrolase</keyword>
<evidence type="ECO:0000259" key="9">
    <source>
        <dbReference type="Pfam" id="PF03109"/>
    </source>
</evidence>
<evidence type="ECO:0000256" key="7">
    <source>
        <dbReference type="SAM" id="MobiDB-lite"/>
    </source>
</evidence>
<proteinExistence type="predicted"/>
<evidence type="ECO:0000256" key="6">
    <source>
        <dbReference type="ARBA" id="ARBA00023049"/>
    </source>
</evidence>
<dbReference type="GO" id="GO:0006508">
    <property type="term" value="P:proteolysis"/>
    <property type="evidence" value="ECO:0007669"/>
    <property type="project" value="UniProtKB-KW"/>
</dbReference>
<evidence type="ECO:0008006" key="12">
    <source>
        <dbReference type="Google" id="ProtNLM"/>
    </source>
</evidence>
<dbReference type="GO" id="GO:0046872">
    <property type="term" value="F:metal ion binding"/>
    <property type="evidence" value="ECO:0007669"/>
    <property type="project" value="UniProtKB-KW"/>
</dbReference>
<comment type="cofactor">
    <cofactor evidence="1">
        <name>Zn(2+)</name>
        <dbReference type="ChEBI" id="CHEBI:29105"/>
    </cofactor>
</comment>
<feature type="region of interest" description="Disordered" evidence="7">
    <location>
        <begin position="1002"/>
        <end position="1022"/>
    </location>
</feature>
<accession>A0A2M7UAT1</accession>
<dbReference type="InterPro" id="IPR004147">
    <property type="entry name" value="ABC1_dom"/>
</dbReference>
<sequence length="1739" mass="196930">MTEIPADGIDVTKTPVIKKPEIVFNAVDTNTERQKLRTSVEKRGFTLPETHELSQLIKKVSERLGVPSGTEFIIQDSEEVDAFFHPNSKIIGFSRGFCRFLLERNLPLTEDHIAAVLSHEIEHAEVLGDEYVSKVESSFTERLKGFQHHAEEYRADAQGMERLARGGYNPKAMIEMLKALPLTTGRYDLGHPEQIDRIRKLEDRLADDEHPLPNTSKERTTLDADLLKWLAGDSPFYNHTEELIHETPEQLQANLLATTSQTEFWTTYEAQHHIERVGLAKDIVAQNSTAVSRLTQKLMILEAFGVSTIFQGGKAIEKSNDIHNVWHHEKWRKDEGGNNYLLSGVISNSLQPDGTKRAIASSEFRAGISRYNPQQTTVDQTIGKITDYEGKLDIVLTSIFQQLESTQLPAEQQQFVAQLKKCWENGQITDDLFMTVFSQFDKTYQTGQHQEASDERAKKGLRAPDQRTENLFDLSDQKTKDQILDRVKLDLTLSMLEGLPDPQPEVITHLTSVIVKDTGLSPEASTIVAETMLLGKDGHPWADYLKAQERKALTPVIRSAQALTERGNLPLSPLRSLHHSYRSSLAEISWKKRYAHGGEFNIDAGGLKVLKMLPGMDLYKRGWPVDHPPGWKRPNAMSVNLSLEEWNAVVDGEGDYGAWSERDIWVLRQYIQRIQSGLPVEEALKTQTENLVYASSASGLTAQELKVLIEHNPWHNDKLQRYLNAGITNLPHQAATSEERKDILTTLHMAYDLYNDHPLKRTKEDEFWHISTPTNISSHMLDVLVQENASTGIPRPDALTKSIKELSEQGVGLLYGTFSKEVIAVAGELSDQNLTEITSYLKGKEKLDSNQTNLYETMLLLSQIPPENRAVVAPQIFCETTVKSLLQKYPDKVVKWVTTNLGESNLRDRLLVGLIDYADGETKAKYLQEAKGHFTNSPDKFGGKQSAGYPFDTYYWFVKEHEFENEEHRAGFTRYWFHGEGRLKDKFPDLLARRHPFSTFSPDTRMQLDKNDRKGNVGNSSHASPYQRFYAKQLVEAETVLFDQTISLSDRIQKIKEITPRQSVVRDIELEMIMQEEFIQARNHQERIEIAQKLLPLFTEKSALKIPLAVHALKSEIALNPSLLTDFEKFTQLLTTYLPEPSLARNYFLGQFENSAPLTADQLRQIIKMRMSPEGKKEESDDSPMTFVANRFGELNREERIKTTLWLLGLSTEKPLMVLDMEEKFDGHLNNLPKAVAMSTNDEKEVLFKRLFLGAEGIVDLEAVPEQDRPKALEQRKVFAERLATHLLPDSMAKPELFRNMFITIIESSDPAHASQLLTRLINRLTEAQVKGQTLLPEEVIAIGLSELGVVGKKVAQSIAEQDWVPDSYKRTLRRSQSEGAVVPKRALLTFVEDSGLLNDNSPIKIISFDELIGAASNKQACLMTIEITGDQSGFPKGRQQIVGKFKRPSAQKMENLDHDLRVLENVLSVLRKAGYGDTLPKDFSTQISNAVRRELDFNRERIFADEIRPDLEARNKKRKTQVMIPQIIFTSDDLMLETRAEGISLRNYYNLVEQSQLTAVKEGYTNVSERSVNQAILSEGLAELITTGRIHADLHPGNIFVDKSGNITLIDLGMHEKLTQEQRFNTMSLLVGLITGNEALIKQTLHRFGWDVGDAITGLKRYDFSKNTLQLLKAGQKTTTPPPEVISSIIVATSKLTSYTNDINYKDLFTFLLRSADKREIPRIITHVIRSGNRDLLN</sequence>